<feature type="transmembrane region" description="Helical" evidence="1">
    <location>
        <begin position="107"/>
        <end position="127"/>
    </location>
</feature>
<evidence type="ECO:0000313" key="3">
    <source>
        <dbReference type="Proteomes" id="UP000238176"/>
    </source>
</evidence>
<keyword evidence="1" id="KW-1133">Transmembrane helix</keyword>
<dbReference type="Proteomes" id="UP000238176">
    <property type="component" value="Unassembled WGS sequence"/>
</dbReference>
<dbReference type="RefSeq" id="WP_106365720.1">
    <property type="nucleotide sequence ID" value="NZ_PVTJ01000008.1"/>
</dbReference>
<proteinExistence type="predicted"/>
<sequence length="202" mass="21081">MAAIARPRRQAFGEGFALFAECLLTGVWFALAAIPVVTVPAALAAASRHLRAFSEGDPTSWGSFWADFREAWRTGWKTGLAMIGAALVLSLNLAVLAQEGVPGRPGFALATFVVAGLAATVLLRAAAEWAPGERWRDLFARALDGTRTDLGGTGILLGGVAVLAATAWALWLLAVPMAGCLAGAAVAVRRRALQRAEEDAGE</sequence>
<feature type="transmembrane region" description="Helical" evidence="1">
    <location>
        <begin position="16"/>
        <end position="43"/>
    </location>
</feature>
<dbReference type="AlphaFoldDB" id="A0A2T0UG80"/>
<protein>
    <submittedName>
        <fullName evidence="2">Uncharacterized protein DUF624</fullName>
    </submittedName>
</protein>
<evidence type="ECO:0000313" key="2">
    <source>
        <dbReference type="EMBL" id="PRY56951.1"/>
    </source>
</evidence>
<dbReference type="OrthoDB" id="3683589at2"/>
<dbReference type="EMBL" id="PVTJ01000008">
    <property type="protein sequence ID" value="PRY56951.1"/>
    <property type="molecule type" value="Genomic_DNA"/>
</dbReference>
<keyword evidence="1" id="KW-0812">Transmembrane</keyword>
<evidence type="ECO:0000256" key="1">
    <source>
        <dbReference type="SAM" id="Phobius"/>
    </source>
</evidence>
<feature type="transmembrane region" description="Helical" evidence="1">
    <location>
        <begin position="155"/>
        <end position="188"/>
    </location>
</feature>
<accession>A0A2T0UG80</accession>
<organism evidence="2 3">
    <name type="scientific">Glycomyces artemisiae</name>
    <dbReference type="NCBI Taxonomy" id="1076443"/>
    <lineage>
        <taxon>Bacteria</taxon>
        <taxon>Bacillati</taxon>
        <taxon>Actinomycetota</taxon>
        <taxon>Actinomycetes</taxon>
        <taxon>Glycomycetales</taxon>
        <taxon>Glycomycetaceae</taxon>
        <taxon>Glycomyces</taxon>
    </lineage>
</organism>
<gene>
    <name evidence="2" type="ORF">B0I28_108262</name>
</gene>
<name>A0A2T0UG80_9ACTN</name>
<reference evidence="2 3" key="1">
    <citation type="submission" date="2018-03" db="EMBL/GenBank/DDBJ databases">
        <title>Genomic Encyclopedia of Type Strains, Phase III (KMG-III): the genomes of soil and plant-associated and newly described type strains.</title>
        <authorList>
            <person name="Whitman W."/>
        </authorList>
    </citation>
    <scope>NUCLEOTIDE SEQUENCE [LARGE SCALE GENOMIC DNA]</scope>
    <source>
        <strain evidence="2 3">CGMCC 4.7067</strain>
    </source>
</reference>
<comment type="caution">
    <text evidence="2">The sequence shown here is derived from an EMBL/GenBank/DDBJ whole genome shotgun (WGS) entry which is preliminary data.</text>
</comment>
<keyword evidence="3" id="KW-1185">Reference proteome</keyword>
<feature type="transmembrane region" description="Helical" evidence="1">
    <location>
        <begin position="75"/>
        <end position="95"/>
    </location>
</feature>
<keyword evidence="1" id="KW-0472">Membrane</keyword>